<keyword evidence="3" id="KW-1185">Reference proteome</keyword>
<dbReference type="RefSeq" id="WP_271715323.1">
    <property type="nucleotide sequence ID" value="NZ_AP024169.1"/>
</dbReference>
<dbReference type="EMBL" id="AP024169">
    <property type="protein sequence ID" value="BCN30075.1"/>
    <property type="molecule type" value="Genomic_DNA"/>
</dbReference>
<dbReference type="Proteomes" id="UP000595897">
    <property type="component" value="Chromosome"/>
</dbReference>
<dbReference type="CDD" id="cd04301">
    <property type="entry name" value="NAT_SF"/>
    <property type="match status" value="1"/>
</dbReference>
<evidence type="ECO:0000259" key="1">
    <source>
        <dbReference type="PROSITE" id="PS51186"/>
    </source>
</evidence>
<reference evidence="2 3" key="1">
    <citation type="submission" date="2020-11" db="EMBL/GenBank/DDBJ databases">
        <title>Draft genome sequencing of a Lachnospiraceae strain isolated from anoxic soil subjected to BSD treatment.</title>
        <authorList>
            <person name="Uek A."/>
            <person name="Tonouchi A."/>
        </authorList>
    </citation>
    <scope>NUCLEOTIDE SEQUENCE [LARGE SCALE GENOMIC DNA]</scope>
    <source>
        <strain evidence="2 3">TB5</strain>
    </source>
</reference>
<feature type="domain" description="N-acetyltransferase" evidence="1">
    <location>
        <begin position="9"/>
        <end position="174"/>
    </location>
</feature>
<name>A0A7R7EJR6_9FIRM</name>
<protein>
    <submittedName>
        <fullName evidence="2">N-acetyltransferase</fullName>
    </submittedName>
</protein>
<dbReference type="InterPro" id="IPR000182">
    <property type="entry name" value="GNAT_dom"/>
</dbReference>
<gene>
    <name evidence="2" type="ORF">bsdtb5_13700</name>
</gene>
<evidence type="ECO:0000313" key="2">
    <source>
        <dbReference type="EMBL" id="BCN30075.1"/>
    </source>
</evidence>
<dbReference type="KEGG" id="ahb:bsdtb5_13700"/>
<dbReference type="Gene3D" id="3.40.630.30">
    <property type="match status" value="1"/>
</dbReference>
<sequence>MIYYKDETITIRSMHHNDPHIIYHEYVEQGWHPAIEIYENYYKEQERGKRGIFIAEYNHNVAGYTTLVYEATTGPFAHRGIPEIVDFNVFVKYQRKGIGSRILDIAEEAAYEISNTISISVGLHSGYGEAQRIYIKRGYIPDGTGVWYRDRQLEQYGNCCNDDELLLYLSKTLYR</sequence>
<keyword evidence="2" id="KW-0808">Transferase</keyword>
<dbReference type="AlphaFoldDB" id="A0A7R7EJR6"/>
<accession>A0A7R7EJR6</accession>
<dbReference type="PROSITE" id="PS51186">
    <property type="entry name" value="GNAT"/>
    <property type="match status" value="1"/>
</dbReference>
<dbReference type="GO" id="GO:0016747">
    <property type="term" value="F:acyltransferase activity, transferring groups other than amino-acyl groups"/>
    <property type="evidence" value="ECO:0007669"/>
    <property type="project" value="InterPro"/>
</dbReference>
<dbReference type="SUPFAM" id="SSF55729">
    <property type="entry name" value="Acyl-CoA N-acyltransferases (Nat)"/>
    <property type="match status" value="1"/>
</dbReference>
<proteinExistence type="predicted"/>
<evidence type="ECO:0000313" key="3">
    <source>
        <dbReference type="Proteomes" id="UP000595897"/>
    </source>
</evidence>
<dbReference type="Pfam" id="PF00583">
    <property type="entry name" value="Acetyltransf_1"/>
    <property type="match status" value="1"/>
</dbReference>
<dbReference type="InterPro" id="IPR016181">
    <property type="entry name" value="Acyl_CoA_acyltransferase"/>
</dbReference>
<organism evidence="2 3">
    <name type="scientific">Anaeromicropila herbilytica</name>
    <dbReference type="NCBI Taxonomy" id="2785025"/>
    <lineage>
        <taxon>Bacteria</taxon>
        <taxon>Bacillati</taxon>
        <taxon>Bacillota</taxon>
        <taxon>Clostridia</taxon>
        <taxon>Lachnospirales</taxon>
        <taxon>Lachnospiraceae</taxon>
        <taxon>Anaeromicropila</taxon>
    </lineage>
</organism>